<proteinExistence type="predicted"/>
<sequence>MGEPRRVGGGGLGKAEGRRGRGRCSCRCIAGCEAGREGLPPPCPPAPRRPIAKFNAKVMRERVRRATARRNAGAAGDAARRHSQFLNDDAA</sequence>
<reference evidence="2" key="1">
    <citation type="submission" date="2022-03" db="EMBL/GenBank/DDBJ databases">
        <authorList>
            <person name="Lindestad O."/>
        </authorList>
    </citation>
    <scope>NUCLEOTIDE SEQUENCE</scope>
</reference>
<organism evidence="2 3">
    <name type="scientific">Pararge aegeria aegeria</name>
    <dbReference type="NCBI Taxonomy" id="348720"/>
    <lineage>
        <taxon>Eukaryota</taxon>
        <taxon>Metazoa</taxon>
        <taxon>Ecdysozoa</taxon>
        <taxon>Arthropoda</taxon>
        <taxon>Hexapoda</taxon>
        <taxon>Insecta</taxon>
        <taxon>Pterygota</taxon>
        <taxon>Neoptera</taxon>
        <taxon>Endopterygota</taxon>
        <taxon>Lepidoptera</taxon>
        <taxon>Glossata</taxon>
        <taxon>Ditrysia</taxon>
        <taxon>Papilionoidea</taxon>
        <taxon>Nymphalidae</taxon>
        <taxon>Satyrinae</taxon>
        <taxon>Satyrini</taxon>
        <taxon>Parargina</taxon>
        <taxon>Pararge</taxon>
    </lineage>
</organism>
<evidence type="ECO:0000313" key="2">
    <source>
        <dbReference type="EMBL" id="CAH2211394.1"/>
    </source>
</evidence>
<feature type="non-terminal residue" evidence="2">
    <location>
        <position position="91"/>
    </location>
</feature>
<dbReference type="Proteomes" id="UP000838756">
    <property type="component" value="Unassembled WGS sequence"/>
</dbReference>
<evidence type="ECO:0000313" key="3">
    <source>
        <dbReference type="Proteomes" id="UP000838756"/>
    </source>
</evidence>
<evidence type="ECO:0000256" key="1">
    <source>
        <dbReference type="SAM" id="MobiDB-lite"/>
    </source>
</evidence>
<protein>
    <submittedName>
        <fullName evidence="2">Jg1085 protein</fullName>
    </submittedName>
</protein>
<feature type="region of interest" description="Disordered" evidence="1">
    <location>
        <begin position="1"/>
        <end position="22"/>
    </location>
</feature>
<comment type="caution">
    <text evidence="2">The sequence shown here is derived from an EMBL/GenBank/DDBJ whole genome shotgun (WGS) entry which is preliminary data.</text>
</comment>
<dbReference type="EMBL" id="CAKXAJ010010094">
    <property type="protein sequence ID" value="CAH2211394.1"/>
    <property type="molecule type" value="Genomic_DNA"/>
</dbReference>
<feature type="region of interest" description="Disordered" evidence="1">
    <location>
        <begin position="66"/>
        <end position="91"/>
    </location>
</feature>
<dbReference type="AlphaFoldDB" id="A0A8S4QKT8"/>
<gene>
    <name evidence="2" type="primary">jg1085</name>
    <name evidence="2" type="ORF">PAEG_LOCUS3211</name>
</gene>
<keyword evidence="3" id="KW-1185">Reference proteome</keyword>
<accession>A0A8S4QKT8</accession>
<name>A0A8S4QKT8_9NEOP</name>